<dbReference type="Proteomes" id="UP001150942">
    <property type="component" value="Unassembled WGS sequence"/>
</dbReference>
<comment type="caution">
    <text evidence="1">The sequence shown here is derived from an EMBL/GenBank/DDBJ whole genome shotgun (WGS) entry which is preliminary data.</text>
</comment>
<name>A0A9W9IWC4_9EURO</name>
<reference evidence="1" key="2">
    <citation type="journal article" date="2023" name="IMA Fungus">
        <title>Comparative genomic study of the Penicillium genus elucidates a diverse pangenome and 15 lateral gene transfer events.</title>
        <authorList>
            <person name="Petersen C."/>
            <person name="Sorensen T."/>
            <person name="Nielsen M.R."/>
            <person name="Sondergaard T.E."/>
            <person name="Sorensen J.L."/>
            <person name="Fitzpatrick D.A."/>
            <person name="Frisvad J.C."/>
            <person name="Nielsen K.L."/>
        </authorList>
    </citation>
    <scope>NUCLEOTIDE SEQUENCE</scope>
    <source>
        <strain evidence="1">IBT 20477</strain>
    </source>
</reference>
<dbReference type="AlphaFoldDB" id="A0A9W9IWC4"/>
<evidence type="ECO:0000313" key="2">
    <source>
        <dbReference type="Proteomes" id="UP001150942"/>
    </source>
</evidence>
<evidence type="ECO:0000313" key="1">
    <source>
        <dbReference type="EMBL" id="KAJ5186254.1"/>
    </source>
</evidence>
<reference evidence="1" key="1">
    <citation type="submission" date="2022-11" db="EMBL/GenBank/DDBJ databases">
        <authorList>
            <person name="Petersen C."/>
        </authorList>
    </citation>
    <scope>NUCLEOTIDE SEQUENCE</scope>
    <source>
        <strain evidence="1">IBT 20477</strain>
    </source>
</reference>
<keyword evidence="2" id="KW-1185">Reference proteome</keyword>
<dbReference type="EMBL" id="JAPQKQ010000008">
    <property type="protein sequence ID" value="KAJ5186254.1"/>
    <property type="molecule type" value="Genomic_DNA"/>
</dbReference>
<proteinExistence type="predicted"/>
<sequence>MGLGKKGQKKRGWKREKNAHHIHENLLKHYVDKYADITQARSGGRPSPQDGHDATEFYFYIARCDMFVL</sequence>
<accession>A0A9W9IWC4</accession>
<gene>
    <name evidence="1" type="ORF">N7449_011018</name>
</gene>
<protein>
    <submittedName>
        <fullName evidence="1">Uncharacterized protein</fullName>
    </submittedName>
</protein>
<organism evidence="1 2">
    <name type="scientific">Penicillium cf. viridicatum</name>
    <dbReference type="NCBI Taxonomy" id="2972119"/>
    <lineage>
        <taxon>Eukaryota</taxon>
        <taxon>Fungi</taxon>
        <taxon>Dikarya</taxon>
        <taxon>Ascomycota</taxon>
        <taxon>Pezizomycotina</taxon>
        <taxon>Eurotiomycetes</taxon>
        <taxon>Eurotiomycetidae</taxon>
        <taxon>Eurotiales</taxon>
        <taxon>Aspergillaceae</taxon>
        <taxon>Penicillium</taxon>
    </lineage>
</organism>